<organism evidence="2 3">
    <name type="scientific">Pseudooceanicola lipolyticus</name>
    <dbReference type="NCBI Taxonomy" id="2029104"/>
    <lineage>
        <taxon>Bacteria</taxon>
        <taxon>Pseudomonadati</taxon>
        <taxon>Pseudomonadota</taxon>
        <taxon>Alphaproteobacteria</taxon>
        <taxon>Rhodobacterales</taxon>
        <taxon>Paracoccaceae</taxon>
        <taxon>Pseudooceanicola</taxon>
    </lineage>
</organism>
<dbReference type="EMBL" id="PGTB01000072">
    <property type="protein sequence ID" value="PJE35763.1"/>
    <property type="molecule type" value="Genomic_DNA"/>
</dbReference>
<dbReference type="OrthoDB" id="9806473at2"/>
<dbReference type="RefSeq" id="WP_100163377.1">
    <property type="nucleotide sequence ID" value="NZ_PGTB01000072.1"/>
</dbReference>
<reference evidence="2 3" key="1">
    <citation type="journal article" date="2018" name="Int. J. Syst. Evol. Microbiol.">
        <title>Pseudooceanicola lipolyticus sp. nov., a marine alphaproteobacterium, reclassification of Oceanicola flagellatus as Pseudooceanicola flagellatus comb. nov. and emended description of the genus Pseudooceanicola.</title>
        <authorList>
            <person name="Huang M.-M."/>
            <person name="Guo L.-L."/>
            <person name="Wu Y.-H."/>
            <person name="Lai Q.-L."/>
            <person name="Shao Z.-Z."/>
            <person name="Wang C.-S."/>
            <person name="Wu M."/>
            <person name="Xu X.-W."/>
        </authorList>
    </citation>
    <scope>NUCLEOTIDE SEQUENCE [LARGE SCALE GENOMIC DNA]</scope>
    <source>
        <strain evidence="2 3">157</strain>
    </source>
</reference>
<dbReference type="InterPro" id="IPR028973">
    <property type="entry name" value="PhnB-like"/>
</dbReference>
<dbReference type="SUPFAM" id="SSF54593">
    <property type="entry name" value="Glyoxalase/Bleomycin resistance protein/Dihydroxybiphenyl dioxygenase"/>
    <property type="match status" value="1"/>
</dbReference>
<dbReference type="Pfam" id="PF06983">
    <property type="entry name" value="3-dmu-9_3-mt"/>
    <property type="match status" value="1"/>
</dbReference>
<dbReference type="InterPro" id="IPR029068">
    <property type="entry name" value="Glyas_Bleomycin-R_OHBP_Dase"/>
</dbReference>
<dbReference type="PIRSF" id="PIRSF021700">
    <property type="entry name" value="3_dmu_93_MTrfase"/>
    <property type="match status" value="1"/>
</dbReference>
<evidence type="ECO:0000313" key="3">
    <source>
        <dbReference type="Proteomes" id="UP000231553"/>
    </source>
</evidence>
<dbReference type="AlphaFoldDB" id="A0A2M8IZ01"/>
<evidence type="ECO:0000313" key="2">
    <source>
        <dbReference type="EMBL" id="PJE35763.1"/>
    </source>
</evidence>
<name>A0A2M8IZ01_9RHOB</name>
<dbReference type="Proteomes" id="UP000231553">
    <property type="component" value="Unassembled WGS sequence"/>
</dbReference>
<gene>
    <name evidence="2" type="ORF">CVM52_15420</name>
</gene>
<comment type="caution">
    <text evidence="2">The sequence shown here is derived from an EMBL/GenBank/DDBJ whole genome shotgun (WGS) entry which is preliminary data.</text>
</comment>
<keyword evidence="3" id="KW-1185">Reference proteome</keyword>
<dbReference type="InterPro" id="IPR009725">
    <property type="entry name" value="3_dmu_93_MTrfase"/>
</dbReference>
<dbReference type="PANTHER" id="PTHR33990">
    <property type="entry name" value="PROTEIN YJDN-RELATED"/>
    <property type="match status" value="1"/>
</dbReference>
<protein>
    <recommendedName>
        <fullName evidence="1">PhnB-like domain-containing protein</fullName>
    </recommendedName>
</protein>
<feature type="domain" description="PhnB-like" evidence="1">
    <location>
        <begin position="3"/>
        <end position="112"/>
    </location>
</feature>
<sequence>MSRIRTCLWYKTEAEEAAQFYTSIIPNSSIESVDRPGPGAPPVLVHFSLDGVPYSALNGGQEMPHSSAASIVVRTEDQAETDRLWQAILDHGGTEVQCGWITDRYGLSWQIVPRRLSELMFDADAAASQRVYAAMLKMVKLDVAALEAAYEGKEDNA</sequence>
<evidence type="ECO:0000259" key="1">
    <source>
        <dbReference type="Pfam" id="PF06983"/>
    </source>
</evidence>
<dbReference type="CDD" id="cd06588">
    <property type="entry name" value="PhnB_like"/>
    <property type="match status" value="1"/>
</dbReference>
<accession>A0A2M8IZ01</accession>
<proteinExistence type="predicted"/>
<dbReference type="Gene3D" id="3.10.180.10">
    <property type="entry name" value="2,3-Dihydroxybiphenyl 1,2-Dioxygenase, domain 1"/>
    <property type="match status" value="1"/>
</dbReference>
<dbReference type="PANTHER" id="PTHR33990:SF2">
    <property type="entry name" value="PHNB-LIKE DOMAIN-CONTAINING PROTEIN"/>
    <property type="match status" value="1"/>
</dbReference>